<dbReference type="GO" id="GO:0016758">
    <property type="term" value="F:hexosyltransferase activity"/>
    <property type="evidence" value="ECO:0007669"/>
    <property type="project" value="TreeGrafter"/>
</dbReference>
<feature type="domain" description="Glycosyltransferase subfamily 4-like N-terminal" evidence="1">
    <location>
        <begin position="15"/>
        <end position="171"/>
    </location>
</feature>
<dbReference type="SUPFAM" id="SSF53756">
    <property type="entry name" value="UDP-Glycosyltransferase/glycogen phosphorylase"/>
    <property type="match status" value="1"/>
</dbReference>
<dbReference type="Pfam" id="PF13692">
    <property type="entry name" value="Glyco_trans_1_4"/>
    <property type="match status" value="1"/>
</dbReference>
<evidence type="ECO:0000259" key="1">
    <source>
        <dbReference type="Pfam" id="PF13579"/>
    </source>
</evidence>
<dbReference type="InterPro" id="IPR028098">
    <property type="entry name" value="Glyco_trans_4-like_N"/>
</dbReference>
<dbReference type="RefSeq" id="WP_160774900.1">
    <property type="nucleotide sequence ID" value="NZ_WUMV01000003.1"/>
</dbReference>
<name>A0A7X3LT76_9HYPH</name>
<evidence type="ECO:0000313" key="2">
    <source>
        <dbReference type="EMBL" id="MXN64638.1"/>
    </source>
</evidence>
<dbReference type="Proteomes" id="UP000433101">
    <property type="component" value="Unassembled WGS sequence"/>
</dbReference>
<dbReference type="Pfam" id="PF13579">
    <property type="entry name" value="Glyco_trans_4_4"/>
    <property type="match status" value="1"/>
</dbReference>
<dbReference type="Gene3D" id="3.40.50.2000">
    <property type="entry name" value="Glycogen Phosphorylase B"/>
    <property type="match status" value="2"/>
</dbReference>
<gene>
    <name evidence="2" type="ORF">GR183_06955</name>
</gene>
<sequence length="374" mass="40391">MRVVEVCPYDMTRHGGVQNHIRDLARWLEAQGHETRIVAPPAMSGAPAPGVDHVGRSRRIGISGTVTEISYLPAAERAALAGDLAAWGADVLHLHTPWTPLIPWQVFRACRLPTVVTFHATLPENSTKGLSGWLYRSAARYFQKRAGASVVPSPSPMSILQVGPGVPAPRILAPTIDLEPWRNAAQPERPFDPGAPHVVFLGRLEHRKGVDVLLNAWPQVFERLPGARLTIAGDGAQYPLVDEAMKQPWGKGIAYRTAPDFDDARQLVARADIFAAPAPYGESFGIVLIEAMSAGAVPVAAANSGYRTVLDGPGESLLVQPGDSDALARKIVELAGDPARLLEMRNWGGERARQFDVREVGPAYLQLFEEVAGS</sequence>
<proteinExistence type="predicted"/>
<protein>
    <submittedName>
        <fullName evidence="2">Glycosyltransferase</fullName>
    </submittedName>
</protein>
<dbReference type="InterPro" id="IPR050194">
    <property type="entry name" value="Glycosyltransferase_grp1"/>
</dbReference>
<keyword evidence="2" id="KW-0808">Transferase</keyword>
<comment type="caution">
    <text evidence="2">The sequence shown here is derived from an EMBL/GenBank/DDBJ whole genome shotgun (WGS) entry which is preliminary data.</text>
</comment>
<dbReference type="CDD" id="cd03801">
    <property type="entry name" value="GT4_PimA-like"/>
    <property type="match status" value="1"/>
</dbReference>
<dbReference type="EMBL" id="WUMV01000003">
    <property type="protein sequence ID" value="MXN64638.1"/>
    <property type="molecule type" value="Genomic_DNA"/>
</dbReference>
<dbReference type="PANTHER" id="PTHR45947:SF3">
    <property type="entry name" value="SULFOQUINOVOSYL TRANSFERASE SQD2"/>
    <property type="match status" value="1"/>
</dbReference>
<organism evidence="2 3">
    <name type="scientific">Stappia sediminis</name>
    <dbReference type="NCBI Taxonomy" id="2692190"/>
    <lineage>
        <taxon>Bacteria</taxon>
        <taxon>Pseudomonadati</taxon>
        <taxon>Pseudomonadota</taxon>
        <taxon>Alphaproteobacteria</taxon>
        <taxon>Hyphomicrobiales</taxon>
        <taxon>Stappiaceae</taxon>
        <taxon>Stappia</taxon>
    </lineage>
</organism>
<keyword evidence="3" id="KW-1185">Reference proteome</keyword>
<dbReference type="AlphaFoldDB" id="A0A7X3LT76"/>
<accession>A0A7X3LT76</accession>
<evidence type="ECO:0000313" key="3">
    <source>
        <dbReference type="Proteomes" id="UP000433101"/>
    </source>
</evidence>
<reference evidence="2 3" key="1">
    <citation type="submission" date="2019-12" db="EMBL/GenBank/DDBJ databases">
        <authorList>
            <person name="Li M."/>
        </authorList>
    </citation>
    <scope>NUCLEOTIDE SEQUENCE [LARGE SCALE GENOMIC DNA]</scope>
    <source>
        <strain evidence="2 3">GBMRC 2046</strain>
    </source>
</reference>
<dbReference type="PANTHER" id="PTHR45947">
    <property type="entry name" value="SULFOQUINOVOSYL TRANSFERASE SQD2"/>
    <property type="match status" value="1"/>
</dbReference>